<feature type="non-terminal residue" evidence="2">
    <location>
        <position position="1"/>
    </location>
</feature>
<name>A0ABV0PZY7_9TELE</name>
<reference evidence="2 3" key="1">
    <citation type="submission" date="2021-06" db="EMBL/GenBank/DDBJ databases">
        <authorList>
            <person name="Palmer J.M."/>
        </authorList>
    </citation>
    <scope>NUCLEOTIDE SEQUENCE [LARGE SCALE GENOMIC DNA]</scope>
    <source>
        <strain evidence="2 3">GA_2019</strain>
        <tissue evidence="2">Muscle</tissue>
    </source>
</reference>
<organism evidence="2 3">
    <name type="scientific">Goodea atripinnis</name>
    <dbReference type="NCBI Taxonomy" id="208336"/>
    <lineage>
        <taxon>Eukaryota</taxon>
        <taxon>Metazoa</taxon>
        <taxon>Chordata</taxon>
        <taxon>Craniata</taxon>
        <taxon>Vertebrata</taxon>
        <taxon>Euteleostomi</taxon>
        <taxon>Actinopterygii</taxon>
        <taxon>Neopterygii</taxon>
        <taxon>Teleostei</taxon>
        <taxon>Neoteleostei</taxon>
        <taxon>Acanthomorphata</taxon>
        <taxon>Ovalentaria</taxon>
        <taxon>Atherinomorphae</taxon>
        <taxon>Cyprinodontiformes</taxon>
        <taxon>Goodeidae</taxon>
        <taxon>Goodea</taxon>
    </lineage>
</organism>
<evidence type="ECO:0000313" key="3">
    <source>
        <dbReference type="Proteomes" id="UP001476798"/>
    </source>
</evidence>
<accession>A0ABV0PZY7</accession>
<evidence type="ECO:0000313" key="2">
    <source>
        <dbReference type="EMBL" id="MEQ2189090.1"/>
    </source>
</evidence>
<feature type="region of interest" description="Disordered" evidence="1">
    <location>
        <begin position="195"/>
        <end position="222"/>
    </location>
</feature>
<dbReference type="EMBL" id="JAHRIO010092087">
    <property type="protein sequence ID" value="MEQ2189090.1"/>
    <property type="molecule type" value="Genomic_DNA"/>
</dbReference>
<gene>
    <name evidence="2" type="ORF">GOODEAATRI_021633</name>
</gene>
<dbReference type="Proteomes" id="UP001476798">
    <property type="component" value="Unassembled WGS sequence"/>
</dbReference>
<sequence>SCTLSFSPTSSSNEGLYAVQLVMEDFPRQDIVLLQLDGSSVQKATNEAISKIPIQFVLKVDPAVPSCTEGVYLPRFLSPTPDHESEILATVNQRLEINIRAEATQSTISELLFSGPPDVVKSSQGLGIFTLTWAPSLLENGESHPICFVVQSSLSSTVYQSDLRCIIVKVAHHLAKRAVASSGIVTQNASLATTAQPPPITTTALSQQQSPKMYPQQLPPNP</sequence>
<comment type="caution">
    <text evidence="2">The sequence shown here is derived from an EMBL/GenBank/DDBJ whole genome shotgun (WGS) entry which is preliminary data.</text>
</comment>
<protein>
    <submittedName>
        <fullName evidence="2">Uncharacterized protein</fullName>
    </submittedName>
</protein>
<evidence type="ECO:0000256" key="1">
    <source>
        <dbReference type="SAM" id="MobiDB-lite"/>
    </source>
</evidence>
<proteinExistence type="predicted"/>
<keyword evidence="3" id="KW-1185">Reference proteome</keyword>